<reference evidence="1 2" key="1">
    <citation type="journal article" date="2013" name="BMC Genomics">
        <title>ContigScape: a Cytoscape plugin facilitating microbial genome gap closing.</title>
        <authorList>
            <person name="Tang B."/>
            <person name="Wang Q."/>
            <person name="Yang M."/>
            <person name="Xie F."/>
            <person name="Zhu Y."/>
            <person name="Zhuo Y."/>
            <person name="Wang S."/>
            <person name="Gao H."/>
            <person name="Ding X."/>
            <person name="Zhang L."/>
            <person name="Zhao G."/>
            <person name="Zheng H."/>
        </authorList>
    </citation>
    <scope>NUCLEOTIDE SEQUENCE [LARGE SCALE GENOMIC DNA]</scope>
    <source>
        <strain evidence="1 2">HCCB10007</strain>
    </source>
</reference>
<dbReference type="AlphaFoldDB" id="R4TEI0"/>
<dbReference type="KEGG" id="aoi:AORI_6594"/>
<accession>R4TEI0</accession>
<dbReference type="RefSeq" id="WP_016336883.1">
    <property type="nucleotide sequence ID" value="NC_021252.1"/>
</dbReference>
<sequence>MIEAREVAEALSVHGGGPPMIAILSRSQRYFRMCGRVFLCKVRDAYAKADPTYVNVLPDLAASDQDFCLAANAELVSLLDSIKSIESVPGHWV</sequence>
<keyword evidence="2" id="KW-1185">Reference proteome</keyword>
<dbReference type="PATRIC" id="fig|1156913.3.peg.6727"/>
<gene>
    <name evidence="1" type="ORF">AORI_6594</name>
</gene>
<evidence type="ECO:0000313" key="1">
    <source>
        <dbReference type="EMBL" id="AGM09177.1"/>
    </source>
</evidence>
<name>R4TEI0_9PSEU</name>
<protein>
    <submittedName>
        <fullName evidence="1">Uncharacterized protein</fullName>
    </submittedName>
</protein>
<organism evidence="1 2">
    <name type="scientific">Amycolatopsis keratiniphila</name>
    <dbReference type="NCBI Taxonomy" id="129921"/>
    <lineage>
        <taxon>Bacteria</taxon>
        <taxon>Bacillati</taxon>
        <taxon>Actinomycetota</taxon>
        <taxon>Actinomycetes</taxon>
        <taxon>Pseudonocardiales</taxon>
        <taxon>Pseudonocardiaceae</taxon>
        <taxon>Amycolatopsis</taxon>
        <taxon>Amycolatopsis japonica group</taxon>
    </lineage>
</organism>
<dbReference type="EMBL" id="CP003410">
    <property type="protein sequence ID" value="AGM09177.1"/>
    <property type="molecule type" value="Genomic_DNA"/>
</dbReference>
<proteinExistence type="predicted"/>
<evidence type="ECO:0000313" key="2">
    <source>
        <dbReference type="Proteomes" id="UP000013968"/>
    </source>
</evidence>
<dbReference type="HOGENOM" id="CLU_2393405_0_0_11"/>
<dbReference type="Proteomes" id="UP000013968">
    <property type="component" value="Chromosome"/>
</dbReference>